<dbReference type="PRINTS" id="PR00320">
    <property type="entry name" value="GPROTEINBRPT"/>
</dbReference>
<dbReference type="Gene3D" id="2.130.10.10">
    <property type="entry name" value="YVTN repeat-like/Quinoprotein amine dehydrogenase"/>
    <property type="match status" value="2"/>
</dbReference>
<dbReference type="GO" id="GO:0005730">
    <property type="term" value="C:nucleolus"/>
    <property type="evidence" value="ECO:0007669"/>
    <property type="project" value="UniProtKB-SubCell"/>
</dbReference>
<evidence type="ECO:0000313" key="8">
    <source>
        <dbReference type="Proteomes" id="UP000011082"/>
    </source>
</evidence>
<accession>L2GLT1</accession>
<dbReference type="InParanoid" id="L2GLT1"/>
<dbReference type="OrthoDB" id="544788at2759"/>
<evidence type="ECO:0000259" key="6">
    <source>
        <dbReference type="Pfam" id="PF25048"/>
    </source>
</evidence>
<evidence type="ECO:0000256" key="4">
    <source>
        <dbReference type="ARBA" id="ARBA00023242"/>
    </source>
</evidence>
<dbReference type="VEuPathDB" id="MicrosporidiaDB:VICG_01158"/>
<evidence type="ECO:0000256" key="5">
    <source>
        <dbReference type="PROSITE-ProRule" id="PRU00221"/>
    </source>
</evidence>
<keyword evidence="4" id="KW-0539">Nucleus</keyword>
<dbReference type="InterPro" id="IPR001680">
    <property type="entry name" value="WD40_rpt"/>
</dbReference>
<keyword evidence="3" id="KW-0677">Repeat</keyword>
<feature type="repeat" description="WD" evidence="5">
    <location>
        <begin position="59"/>
        <end position="91"/>
    </location>
</feature>
<dbReference type="PANTHER" id="PTHR19848:SF0">
    <property type="entry name" value="NOTCHLESS PROTEIN HOMOLOG 1"/>
    <property type="match status" value="1"/>
</dbReference>
<dbReference type="Proteomes" id="UP000011082">
    <property type="component" value="Unassembled WGS sequence"/>
</dbReference>
<dbReference type="Pfam" id="PF00400">
    <property type="entry name" value="WD40"/>
    <property type="match status" value="5"/>
</dbReference>
<dbReference type="Pfam" id="PF25048">
    <property type="entry name" value="Beta-prop_TEP1_C"/>
    <property type="match status" value="1"/>
</dbReference>
<dbReference type="PANTHER" id="PTHR19848">
    <property type="entry name" value="WD40 REPEAT PROTEIN"/>
    <property type="match status" value="1"/>
</dbReference>
<feature type="repeat" description="WD" evidence="5">
    <location>
        <begin position="20"/>
        <end position="50"/>
    </location>
</feature>
<dbReference type="SUPFAM" id="SSF50978">
    <property type="entry name" value="WD40 repeat-like"/>
    <property type="match status" value="1"/>
</dbReference>
<dbReference type="AlphaFoldDB" id="L2GLT1"/>
<dbReference type="OMA" id="GECHRTL"/>
<feature type="domain" description="TEP-1 C-terminal beta-propeller" evidence="6">
    <location>
        <begin position="216"/>
        <end position="281"/>
    </location>
</feature>
<keyword evidence="8" id="KW-1185">Reference proteome</keyword>
<dbReference type="PROSITE" id="PS50082">
    <property type="entry name" value="WD_REPEATS_2"/>
    <property type="match status" value="3"/>
</dbReference>
<dbReference type="STRING" id="993615.L2GLT1"/>
<dbReference type="InterPro" id="IPR056828">
    <property type="entry name" value="Beta-prop_TEP1_C"/>
</dbReference>
<dbReference type="SMART" id="SM00320">
    <property type="entry name" value="WD40"/>
    <property type="match status" value="7"/>
</dbReference>
<protein>
    <recommendedName>
        <fullName evidence="6">TEP-1 C-terminal beta-propeller domain-containing protein</fullName>
    </recommendedName>
</protein>
<dbReference type="CDD" id="cd00200">
    <property type="entry name" value="WD40"/>
    <property type="match status" value="1"/>
</dbReference>
<sequence>VETRLLDFGICSQERQFKIVQQHSHWVVGVDFNEDYVVSGGMDGLVNIYDHQGNHIRTLSRHKDGISALKVHKDRIVSCSRDSTCVVWDFKGSILGTWNHSKAIRSLCMHDNLVITGGSDNRIVVYQNMKYICDLVGHSSQVNCIDAYGKFIISGDDNGQIILWKDFQLFKRMQHKREVLSLCFSPNGLTFASASFDKTVKLWSVETGENLCGYFHVNFVYKVKVYNDLIISCSKDKTIKMFKISKKKIMSDLVCEDEVYDFDYNDGKLVCGTRSNKVYFFN</sequence>
<evidence type="ECO:0000256" key="3">
    <source>
        <dbReference type="ARBA" id="ARBA00022737"/>
    </source>
</evidence>
<feature type="non-terminal residue" evidence="7">
    <location>
        <position position="1"/>
    </location>
</feature>
<dbReference type="GeneID" id="19881869"/>
<dbReference type="EMBL" id="JH370138">
    <property type="protein sequence ID" value="ELA41806.1"/>
    <property type="molecule type" value="Genomic_DNA"/>
</dbReference>
<gene>
    <name evidence="7" type="ORF">VICG_01158</name>
</gene>
<evidence type="ECO:0000256" key="2">
    <source>
        <dbReference type="ARBA" id="ARBA00022574"/>
    </source>
</evidence>
<dbReference type="HOGENOM" id="CLU_988885_0_0_1"/>
<dbReference type="InterPro" id="IPR020472">
    <property type="entry name" value="WD40_PAC1"/>
</dbReference>
<keyword evidence="2 5" id="KW-0853">WD repeat</keyword>
<evidence type="ECO:0000256" key="1">
    <source>
        <dbReference type="ARBA" id="ARBA00004604"/>
    </source>
</evidence>
<proteinExistence type="predicted"/>
<dbReference type="PROSITE" id="PS00678">
    <property type="entry name" value="WD_REPEATS_1"/>
    <property type="match status" value="1"/>
</dbReference>
<dbReference type="InterPro" id="IPR015943">
    <property type="entry name" value="WD40/YVTN_repeat-like_dom_sf"/>
</dbReference>
<dbReference type="RefSeq" id="XP_007604604.1">
    <property type="nucleotide sequence ID" value="XM_007604542.1"/>
</dbReference>
<feature type="repeat" description="WD" evidence="5">
    <location>
        <begin position="172"/>
        <end position="213"/>
    </location>
</feature>
<dbReference type="PROSITE" id="PS50294">
    <property type="entry name" value="WD_REPEATS_REGION"/>
    <property type="match status" value="1"/>
</dbReference>
<comment type="subcellular location">
    <subcellularLocation>
        <location evidence="1">Nucleus</location>
        <location evidence="1">Nucleolus</location>
    </subcellularLocation>
</comment>
<reference evidence="8" key="1">
    <citation type="submission" date="2011-05" db="EMBL/GenBank/DDBJ databases">
        <title>The genome sequence of Vittaforma corneae strain ATCC 50505.</title>
        <authorList>
            <consortium name="The Broad Institute Genome Sequencing Platform"/>
            <person name="Cuomo C."/>
            <person name="Didier E."/>
            <person name="Bowers L."/>
            <person name="Young S.K."/>
            <person name="Zeng Q."/>
            <person name="Gargeya S."/>
            <person name="Fitzgerald M."/>
            <person name="Haas B."/>
            <person name="Abouelleil A."/>
            <person name="Alvarado L."/>
            <person name="Arachchi H.M."/>
            <person name="Berlin A."/>
            <person name="Chapman S.B."/>
            <person name="Gearin G."/>
            <person name="Goldberg J."/>
            <person name="Griggs A."/>
            <person name="Gujja S."/>
            <person name="Hansen M."/>
            <person name="Heiman D."/>
            <person name="Howarth C."/>
            <person name="Larimer J."/>
            <person name="Lui A."/>
            <person name="MacDonald P.J.P."/>
            <person name="McCowen C."/>
            <person name="Montmayeur A."/>
            <person name="Murphy C."/>
            <person name="Neiman D."/>
            <person name="Pearson M."/>
            <person name="Priest M."/>
            <person name="Roberts A."/>
            <person name="Saif S."/>
            <person name="Shea T."/>
            <person name="Sisk P."/>
            <person name="Stolte C."/>
            <person name="Sykes S."/>
            <person name="Wortman J."/>
            <person name="Nusbaum C."/>
            <person name="Birren B."/>
        </authorList>
    </citation>
    <scope>NUCLEOTIDE SEQUENCE [LARGE SCALE GENOMIC DNA]</scope>
    <source>
        <strain evidence="8">ATCC 50505</strain>
    </source>
</reference>
<dbReference type="GO" id="GO:0000027">
    <property type="term" value="P:ribosomal large subunit assembly"/>
    <property type="evidence" value="ECO:0007669"/>
    <property type="project" value="TreeGrafter"/>
</dbReference>
<dbReference type="InterPro" id="IPR036322">
    <property type="entry name" value="WD40_repeat_dom_sf"/>
</dbReference>
<evidence type="ECO:0000313" key="7">
    <source>
        <dbReference type="EMBL" id="ELA41806.1"/>
    </source>
</evidence>
<organism evidence="7 8">
    <name type="scientific">Vittaforma corneae (strain ATCC 50505)</name>
    <name type="common">Microsporidian parasite</name>
    <name type="synonym">Nosema corneum</name>
    <dbReference type="NCBI Taxonomy" id="993615"/>
    <lineage>
        <taxon>Eukaryota</taxon>
        <taxon>Fungi</taxon>
        <taxon>Fungi incertae sedis</taxon>
        <taxon>Microsporidia</taxon>
        <taxon>Nosematidae</taxon>
        <taxon>Vittaforma</taxon>
    </lineage>
</organism>
<name>L2GLT1_VITCO</name>
<dbReference type="InterPro" id="IPR019775">
    <property type="entry name" value="WD40_repeat_CS"/>
</dbReference>